<sequence>MPRGEIQVTRKHDDGETQRRHGDDALQDAATNFSPPQAMPKVSRPPQRSRTRSRKNLPKRLGSPSVLQRRPRGGGVSRPPVLLRSLRQGARSGNSSSLFRA</sequence>
<feature type="compositionally biased region" description="Basic residues" evidence="1">
    <location>
        <begin position="47"/>
        <end position="58"/>
    </location>
</feature>
<accession>A0A8D8UDY2</accession>
<organism evidence="2">
    <name type="scientific">Cacopsylla melanoneura</name>
    <dbReference type="NCBI Taxonomy" id="428564"/>
    <lineage>
        <taxon>Eukaryota</taxon>
        <taxon>Metazoa</taxon>
        <taxon>Ecdysozoa</taxon>
        <taxon>Arthropoda</taxon>
        <taxon>Hexapoda</taxon>
        <taxon>Insecta</taxon>
        <taxon>Pterygota</taxon>
        <taxon>Neoptera</taxon>
        <taxon>Paraneoptera</taxon>
        <taxon>Hemiptera</taxon>
        <taxon>Sternorrhyncha</taxon>
        <taxon>Psylloidea</taxon>
        <taxon>Psyllidae</taxon>
        <taxon>Psyllinae</taxon>
        <taxon>Cacopsylla</taxon>
    </lineage>
</organism>
<dbReference type="EMBL" id="HBUF01341573">
    <property type="protein sequence ID" value="CAG6704259.1"/>
    <property type="molecule type" value="Transcribed_RNA"/>
</dbReference>
<reference evidence="2" key="1">
    <citation type="submission" date="2021-05" db="EMBL/GenBank/DDBJ databases">
        <authorList>
            <person name="Alioto T."/>
            <person name="Alioto T."/>
            <person name="Gomez Garrido J."/>
        </authorList>
    </citation>
    <scope>NUCLEOTIDE SEQUENCE</scope>
</reference>
<feature type="compositionally biased region" description="Polar residues" evidence="1">
    <location>
        <begin position="91"/>
        <end position="101"/>
    </location>
</feature>
<dbReference type="AlphaFoldDB" id="A0A8D8UDY2"/>
<evidence type="ECO:0000313" key="2">
    <source>
        <dbReference type="EMBL" id="CAG6704259.1"/>
    </source>
</evidence>
<protein>
    <submittedName>
        <fullName evidence="2">Uncharacterized protein</fullName>
    </submittedName>
</protein>
<proteinExistence type="predicted"/>
<feature type="region of interest" description="Disordered" evidence="1">
    <location>
        <begin position="1"/>
        <end position="101"/>
    </location>
</feature>
<name>A0A8D8UDY2_9HEMI</name>
<evidence type="ECO:0000256" key="1">
    <source>
        <dbReference type="SAM" id="MobiDB-lite"/>
    </source>
</evidence>
<feature type="compositionally biased region" description="Basic and acidic residues" evidence="1">
    <location>
        <begin position="8"/>
        <end position="24"/>
    </location>
</feature>